<gene>
    <name evidence="2" type="ORF">CEQ21_14705</name>
</gene>
<evidence type="ECO:0000256" key="1">
    <source>
        <dbReference type="SAM" id="Phobius"/>
    </source>
</evidence>
<dbReference type="Proteomes" id="UP000319837">
    <property type="component" value="Unassembled WGS sequence"/>
</dbReference>
<feature type="transmembrane region" description="Helical" evidence="1">
    <location>
        <begin position="66"/>
        <end position="83"/>
    </location>
</feature>
<feature type="transmembrane region" description="Helical" evidence="1">
    <location>
        <begin position="234"/>
        <end position="253"/>
    </location>
</feature>
<evidence type="ECO:0000313" key="3">
    <source>
        <dbReference type="Proteomes" id="UP000319837"/>
    </source>
</evidence>
<accession>A0A553SIG3</accession>
<dbReference type="PANTHER" id="PTHR37305:SF1">
    <property type="entry name" value="MEMBRANE PROTEIN"/>
    <property type="match status" value="1"/>
</dbReference>
<dbReference type="Pfam" id="PF12730">
    <property type="entry name" value="ABC2_membrane_4"/>
    <property type="match status" value="1"/>
</dbReference>
<evidence type="ECO:0000313" key="2">
    <source>
        <dbReference type="EMBL" id="TRZ36762.1"/>
    </source>
</evidence>
<keyword evidence="1" id="KW-0472">Membrane</keyword>
<dbReference type="EMBL" id="RIBP01000004">
    <property type="protein sequence ID" value="TRZ36762.1"/>
    <property type="molecule type" value="Genomic_DNA"/>
</dbReference>
<feature type="transmembrane region" description="Helical" evidence="1">
    <location>
        <begin position="157"/>
        <end position="175"/>
    </location>
</feature>
<dbReference type="AlphaFoldDB" id="A0A553SIG3"/>
<keyword evidence="1" id="KW-0812">Transmembrane</keyword>
<feature type="transmembrane region" description="Helical" evidence="1">
    <location>
        <begin position="182"/>
        <end position="199"/>
    </location>
</feature>
<proteinExistence type="predicted"/>
<comment type="caution">
    <text evidence="2">The sequence shown here is derived from an EMBL/GenBank/DDBJ whole genome shotgun (WGS) entry which is preliminary data.</text>
</comment>
<organism evidence="2 3">
    <name type="scientific">Niallia circulans</name>
    <name type="common">Bacillus circulans</name>
    <dbReference type="NCBI Taxonomy" id="1397"/>
    <lineage>
        <taxon>Bacteria</taxon>
        <taxon>Bacillati</taxon>
        <taxon>Bacillota</taxon>
        <taxon>Bacilli</taxon>
        <taxon>Bacillales</taxon>
        <taxon>Bacillaceae</taxon>
        <taxon>Niallia</taxon>
    </lineage>
</organism>
<feature type="transmembrane region" description="Helical" evidence="1">
    <location>
        <begin position="18"/>
        <end position="38"/>
    </location>
</feature>
<protein>
    <submittedName>
        <fullName evidence="2">ABC transporter permease</fullName>
    </submittedName>
</protein>
<sequence length="259" mass="28762">MLNLLTAERIKLLHSKKLWVVLAIFTALPILQVINTNWNVSNGAKLVQAIDTVVNGATSILMMEKNALTILLILSAFISFFIGEEFQNGTVRNALSLGRSRTHYYLSKLIIAAVLSLIGMIIMTCLGMAGFSTIFGFGNIAHISDYTSFAMKSFSTLYLLILANVSIYILITFLTKSIGISLIWSFLYTMGTGFGAGIFQQTEHFQQLTFWFTESFLFYSDFAAPIDIAKYPNMVLVSVITIVVSSTLGILLFKRTDIK</sequence>
<feature type="transmembrane region" description="Helical" evidence="1">
    <location>
        <begin position="104"/>
        <end position="137"/>
    </location>
</feature>
<keyword evidence="1" id="KW-1133">Transmembrane helix</keyword>
<dbReference type="RefSeq" id="WP_185765159.1">
    <property type="nucleotide sequence ID" value="NZ_RIBP01000004.1"/>
</dbReference>
<reference evidence="3" key="1">
    <citation type="submission" date="2018-10" db="EMBL/GenBank/DDBJ databases">
        <title>FDA dAtabase for Regulatory Grade micrObial Sequences (FDA-ARGOS): Supporting development and validation of Infectious Disease Dx tests.</title>
        <authorList>
            <person name="Minogue T."/>
            <person name="Wolcott M."/>
            <person name="Wasieloski L."/>
            <person name="Aguilar W."/>
            <person name="Moore D."/>
            <person name="Tallon L."/>
            <person name="Sadzewicz L."/>
            <person name="Sengamalay N."/>
            <person name="Ott S."/>
            <person name="Godinez A."/>
            <person name="Nagaraj S."/>
            <person name="Vavikolanu K."/>
            <person name="Vyas G."/>
            <person name="Nadendla S."/>
            <person name="George J."/>
            <person name="Sichtig H."/>
        </authorList>
    </citation>
    <scope>NUCLEOTIDE SEQUENCE [LARGE SCALE GENOMIC DNA]</scope>
    <source>
        <strain evidence="3">FDAARGOS_343</strain>
    </source>
</reference>
<dbReference type="PANTHER" id="PTHR37305">
    <property type="entry name" value="INTEGRAL MEMBRANE PROTEIN-RELATED"/>
    <property type="match status" value="1"/>
</dbReference>
<name>A0A553SIG3_NIACI</name>